<dbReference type="Pfam" id="PF00168">
    <property type="entry name" value="C2"/>
    <property type="match status" value="1"/>
</dbReference>
<protein>
    <recommendedName>
        <fullName evidence="2">C2 domain-containing protein</fullName>
    </recommendedName>
</protein>
<dbReference type="PANTHER" id="PTHR32246">
    <property type="entry name" value="INGRESSION PROTEIN FIC1"/>
    <property type="match status" value="1"/>
</dbReference>
<name>A0A833XFB8_JUGRE</name>
<dbReference type="PROSITE" id="PS50004">
    <property type="entry name" value="C2"/>
    <property type="match status" value="1"/>
</dbReference>
<dbReference type="KEGG" id="jre:108995020"/>
<dbReference type="SUPFAM" id="SSF49562">
    <property type="entry name" value="C2 domain (Calcium/lipid-binding domain, CaLB)"/>
    <property type="match status" value="1"/>
</dbReference>
<reference evidence="3" key="1">
    <citation type="submission" date="2015-10" db="EMBL/GenBank/DDBJ databases">
        <authorList>
            <person name="Martinez-Garcia P.J."/>
            <person name="Crepeau M.W."/>
            <person name="Puiu D."/>
            <person name="Gonzalez-Ibeas D."/>
            <person name="Whalen J."/>
            <person name="Stevens K."/>
            <person name="Paul R."/>
            <person name="Butterfield T."/>
            <person name="Britton M."/>
            <person name="Reagan R."/>
            <person name="Chakraborty S."/>
            <person name="Walawage S.L."/>
            <person name="Vasquez-Gross H.A."/>
            <person name="Cardeno C."/>
            <person name="Famula R."/>
            <person name="Pratt K."/>
            <person name="Kuruganti S."/>
            <person name="Aradhya M.K."/>
            <person name="Leslie C.A."/>
            <person name="Dandekar A.M."/>
            <person name="Salzberg S.L."/>
            <person name="Wegrzyn J.L."/>
            <person name="Langley C.H."/>
            <person name="Neale D.B."/>
        </authorList>
    </citation>
    <scope>NUCLEOTIDE SEQUENCE</scope>
    <source>
        <tissue evidence="3">Leaves</tissue>
    </source>
</reference>
<dbReference type="OrthoDB" id="270970at2759"/>
<comment type="caution">
    <text evidence="3">The sequence shown here is derived from an EMBL/GenBank/DDBJ whole genome shotgun (WGS) entry which is preliminary data.</text>
</comment>
<dbReference type="EMBL" id="LIHL02000007">
    <property type="protein sequence ID" value="KAF5465493.1"/>
    <property type="molecule type" value="Genomic_DNA"/>
</dbReference>
<dbReference type="AlphaFoldDB" id="A0A833XFB8"/>
<evidence type="ECO:0000259" key="2">
    <source>
        <dbReference type="PROSITE" id="PS50004"/>
    </source>
</evidence>
<reference evidence="3" key="2">
    <citation type="submission" date="2020-03" db="EMBL/GenBank/DDBJ databases">
        <title>Walnut 2.0.</title>
        <authorList>
            <person name="Marrano A."/>
            <person name="Britton M."/>
            <person name="Zimin A.V."/>
            <person name="Zaini P.A."/>
            <person name="Workman R."/>
            <person name="Puiu D."/>
            <person name="Bianco L."/>
            <person name="Allen B.J."/>
            <person name="Troggio M."/>
            <person name="Leslie C.A."/>
            <person name="Timp W."/>
            <person name="Dendekar A."/>
            <person name="Salzberg S.L."/>
            <person name="Neale D.B."/>
        </authorList>
    </citation>
    <scope>NUCLEOTIDE SEQUENCE</scope>
    <source>
        <tissue evidence="3">Leaves</tissue>
    </source>
</reference>
<feature type="region of interest" description="Disordered" evidence="1">
    <location>
        <begin position="208"/>
        <end position="228"/>
    </location>
</feature>
<dbReference type="InterPro" id="IPR000008">
    <property type="entry name" value="C2_dom"/>
</dbReference>
<organism evidence="3 4">
    <name type="scientific">Juglans regia</name>
    <name type="common">English walnut</name>
    <dbReference type="NCBI Taxonomy" id="51240"/>
    <lineage>
        <taxon>Eukaryota</taxon>
        <taxon>Viridiplantae</taxon>
        <taxon>Streptophyta</taxon>
        <taxon>Embryophyta</taxon>
        <taxon>Tracheophyta</taxon>
        <taxon>Spermatophyta</taxon>
        <taxon>Magnoliopsida</taxon>
        <taxon>eudicotyledons</taxon>
        <taxon>Gunneridae</taxon>
        <taxon>Pentapetalae</taxon>
        <taxon>rosids</taxon>
        <taxon>fabids</taxon>
        <taxon>Fagales</taxon>
        <taxon>Juglandaceae</taxon>
        <taxon>Juglans</taxon>
    </lineage>
</organism>
<evidence type="ECO:0000256" key="1">
    <source>
        <dbReference type="SAM" id="MobiDB-lite"/>
    </source>
</evidence>
<gene>
    <name evidence="3" type="ORF">F2P56_015499</name>
</gene>
<sequence>MSVEKPRALRLLQLTNPGRSLRVCTSDLVLKASLNMEYSTLELNVISARDIKDVKYLFSKMDVYVVVSLSGSKQKIKTNVDRDGDTSPSWNFPMKFIIDDSAASRNLLTLEFKLRRGRSLGGDKDIGEVYVPIIELLNSTGDSKSNIQFVSYQVTRPSGKPKGVLNFSYKFSGKVAAGEPLKPKAMAPEPVAAYPAASVAEPSAPPYDVLYPESAPPPPPPPPEGYLYAPPAPPYQPYGYGYPPPPPGYGYPPPPGYGYPPVQQPVPIEEKQVWDGVGSRIAGRNAWRAVDWRF</sequence>
<dbReference type="Proteomes" id="UP000619265">
    <property type="component" value="Unassembled WGS sequence"/>
</dbReference>
<feature type="domain" description="C2" evidence="2">
    <location>
        <begin position="22"/>
        <end position="146"/>
    </location>
</feature>
<dbReference type="SMART" id="SM00239">
    <property type="entry name" value="C2"/>
    <property type="match status" value="1"/>
</dbReference>
<dbReference type="Gramene" id="Jr07_18800_p1">
    <property type="protein sequence ID" value="cds.Jr07_18800_p1"/>
    <property type="gene ID" value="Jr07_18800"/>
</dbReference>
<dbReference type="InterPro" id="IPR044750">
    <property type="entry name" value="C2_SRC2/BAP"/>
</dbReference>
<dbReference type="Gene3D" id="2.60.40.150">
    <property type="entry name" value="C2 domain"/>
    <property type="match status" value="1"/>
</dbReference>
<feature type="compositionally biased region" description="Pro residues" evidence="1">
    <location>
        <begin position="214"/>
        <end position="228"/>
    </location>
</feature>
<evidence type="ECO:0000313" key="3">
    <source>
        <dbReference type="EMBL" id="KAF5465493.1"/>
    </source>
</evidence>
<dbReference type="RefSeq" id="XP_018826023.2">
    <property type="nucleotide sequence ID" value="XM_018970478.2"/>
</dbReference>
<evidence type="ECO:0000313" key="4">
    <source>
        <dbReference type="Proteomes" id="UP000619265"/>
    </source>
</evidence>
<dbReference type="CDD" id="cd04051">
    <property type="entry name" value="C2_SRC2_like"/>
    <property type="match status" value="1"/>
</dbReference>
<dbReference type="GO" id="GO:0006952">
    <property type="term" value="P:defense response"/>
    <property type="evidence" value="ECO:0007669"/>
    <property type="project" value="InterPro"/>
</dbReference>
<dbReference type="InterPro" id="IPR035892">
    <property type="entry name" value="C2_domain_sf"/>
</dbReference>
<accession>A0A833XFB8</accession>
<dbReference type="PANTHER" id="PTHR32246:SF173">
    <property type="entry name" value="C2 DOMAIN-CONTAINING PROTEIN"/>
    <property type="match status" value="1"/>
</dbReference>
<proteinExistence type="predicted"/>